<dbReference type="GeneID" id="63762131"/>
<keyword evidence="1" id="KW-0812">Transmembrane</keyword>
<dbReference type="RefSeq" id="XP_040705565.1">
    <property type="nucleotide sequence ID" value="XM_040846058.1"/>
</dbReference>
<accession>A0A1L9TQP1</accession>
<dbReference type="Proteomes" id="UP000184356">
    <property type="component" value="Unassembled WGS sequence"/>
</dbReference>
<evidence type="ECO:0000256" key="1">
    <source>
        <dbReference type="SAM" id="Phobius"/>
    </source>
</evidence>
<keyword evidence="1" id="KW-1133">Transmembrane helix</keyword>
<sequence>MGGVCGSSRNYKYPPRQFRGYKVISPSDSNPYNNYISCWCWLTLIGILLWRQRRDHEILTVYQNL</sequence>
<keyword evidence="3" id="KW-1185">Reference proteome</keyword>
<evidence type="ECO:0000313" key="3">
    <source>
        <dbReference type="Proteomes" id="UP000184356"/>
    </source>
</evidence>
<proteinExistence type="predicted"/>
<dbReference type="EMBL" id="KV878583">
    <property type="protein sequence ID" value="OJJ61759.1"/>
    <property type="molecule type" value="Genomic_DNA"/>
</dbReference>
<reference evidence="3" key="1">
    <citation type="journal article" date="2017" name="Genome Biol.">
        <title>Comparative genomics reveals high biological diversity and specific adaptations in the industrially and medically important fungal genus Aspergillus.</title>
        <authorList>
            <person name="de Vries R.P."/>
            <person name="Riley R."/>
            <person name="Wiebenga A."/>
            <person name="Aguilar-Osorio G."/>
            <person name="Amillis S."/>
            <person name="Uchima C.A."/>
            <person name="Anderluh G."/>
            <person name="Asadollahi M."/>
            <person name="Askin M."/>
            <person name="Barry K."/>
            <person name="Battaglia E."/>
            <person name="Bayram O."/>
            <person name="Benocci T."/>
            <person name="Braus-Stromeyer S.A."/>
            <person name="Caldana C."/>
            <person name="Canovas D."/>
            <person name="Cerqueira G.C."/>
            <person name="Chen F."/>
            <person name="Chen W."/>
            <person name="Choi C."/>
            <person name="Clum A."/>
            <person name="Dos Santos R.A."/>
            <person name="Damasio A.R."/>
            <person name="Diallinas G."/>
            <person name="Emri T."/>
            <person name="Fekete E."/>
            <person name="Flipphi M."/>
            <person name="Freyberg S."/>
            <person name="Gallo A."/>
            <person name="Gournas C."/>
            <person name="Habgood R."/>
            <person name="Hainaut M."/>
            <person name="Harispe M.L."/>
            <person name="Henrissat B."/>
            <person name="Hilden K.S."/>
            <person name="Hope R."/>
            <person name="Hossain A."/>
            <person name="Karabika E."/>
            <person name="Karaffa L."/>
            <person name="Karanyi Z."/>
            <person name="Krasevec N."/>
            <person name="Kuo A."/>
            <person name="Kusch H."/>
            <person name="LaButti K."/>
            <person name="Lagendijk E.L."/>
            <person name="Lapidus A."/>
            <person name="Levasseur A."/>
            <person name="Lindquist E."/>
            <person name="Lipzen A."/>
            <person name="Logrieco A.F."/>
            <person name="MacCabe A."/>
            <person name="Maekelae M.R."/>
            <person name="Malavazi I."/>
            <person name="Melin P."/>
            <person name="Meyer V."/>
            <person name="Mielnichuk N."/>
            <person name="Miskei M."/>
            <person name="Molnar A.P."/>
            <person name="Mule G."/>
            <person name="Ngan C.Y."/>
            <person name="Orejas M."/>
            <person name="Orosz E."/>
            <person name="Ouedraogo J.P."/>
            <person name="Overkamp K.M."/>
            <person name="Park H.-S."/>
            <person name="Perrone G."/>
            <person name="Piumi F."/>
            <person name="Punt P.J."/>
            <person name="Ram A.F."/>
            <person name="Ramon A."/>
            <person name="Rauscher S."/>
            <person name="Record E."/>
            <person name="Riano-Pachon D.M."/>
            <person name="Robert V."/>
            <person name="Roehrig J."/>
            <person name="Ruller R."/>
            <person name="Salamov A."/>
            <person name="Salih N.S."/>
            <person name="Samson R.A."/>
            <person name="Sandor E."/>
            <person name="Sanguinetti M."/>
            <person name="Schuetze T."/>
            <person name="Sepcic K."/>
            <person name="Shelest E."/>
            <person name="Sherlock G."/>
            <person name="Sophianopoulou V."/>
            <person name="Squina F.M."/>
            <person name="Sun H."/>
            <person name="Susca A."/>
            <person name="Todd R.B."/>
            <person name="Tsang A."/>
            <person name="Unkles S.E."/>
            <person name="van de Wiele N."/>
            <person name="van Rossen-Uffink D."/>
            <person name="Oliveira J.V."/>
            <person name="Vesth T.C."/>
            <person name="Visser J."/>
            <person name="Yu J.-H."/>
            <person name="Zhou M."/>
            <person name="Andersen M.R."/>
            <person name="Archer D.B."/>
            <person name="Baker S.E."/>
            <person name="Benoit I."/>
            <person name="Brakhage A.A."/>
            <person name="Braus G.H."/>
            <person name="Fischer R."/>
            <person name="Frisvad J.C."/>
            <person name="Goldman G.H."/>
            <person name="Houbraken J."/>
            <person name="Oakley B."/>
            <person name="Pocsi I."/>
            <person name="Scazzocchio C."/>
            <person name="Seiboth B."/>
            <person name="vanKuyk P.A."/>
            <person name="Wortman J."/>
            <person name="Dyer P.S."/>
            <person name="Grigoriev I.V."/>
        </authorList>
    </citation>
    <scope>NUCLEOTIDE SEQUENCE [LARGE SCALE GENOMIC DNA]</scope>
    <source>
        <strain evidence="3">CBS 593.65</strain>
    </source>
</reference>
<evidence type="ECO:0000313" key="2">
    <source>
        <dbReference type="EMBL" id="OJJ61759.1"/>
    </source>
</evidence>
<name>A0A1L9TQP1_9EURO</name>
<dbReference type="AlphaFoldDB" id="A0A1L9TQP1"/>
<protein>
    <submittedName>
        <fullName evidence="2">Uncharacterized protein</fullName>
    </submittedName>
</protein>
<gene>
    <name evidence="2" type="ORF">ASPSYDRAFT_40290</name>
</gene>
<organism evidence="2 3">
    <name type="scientific">Aspergillus sydowii CBS 593.65</name>
    <dbReference type="NCBI Taxonomy" id="1036612"/>
    <lineage>
        <taxon>Eukaryota</taxon>
        <taxon>Fungi</taxon>
        <taxon>Dikarya</taxon>
        <taxon>Ascomycota</taxon>
        <taxon>Pezizomycotina</taxon>
        <taxon>Eurotiomycetes</taxon>
        <taxon>Eurotiomycetidae</taxon>
        <taxon>Eurotiales</taxon>
        <taxon>Aspergillaceae</taxon>
        <taxon>Aspergillus</taxon>
        <taxon>Aspergillus subgen. Nidulantes</taxon>
    </lineage>
</organism>
<feature type="transmembrane region" description="Helical" evidence="1">
    <location>
        <begin position="32"/>
        <end position="50"/>
    </location>
</feature>
<dbReference type="VEuPathDB" id="FungiDB:ASPSYDRAFT_40290"/>
<keyword evidence="1" id="KW-0472">Membrane</keyword>